<reference evidence="8 9" key="1">
    <citation type="submission" date="2014-12" db="EMBL/GenBank/DDBJ databases">
        <title>Draft genome sequence of Paenibacillus kamchatkensis strain B-2647.</title>
        <authorList>
            <person name="Karlyshev A.V."/>
            <person name="Kudryashova E.B."/>
        </authorList>
    </citation>
    <scope>NUCLEOTIDE SEQUENCE [LARGE SCALE GENOMIC DNA]</scope>
    <source>
        <strain evidence="8 9">VKM B-2647</strain>
    </source>
</reference>
<evidence type="ECO:0000313" key="9">
    <source>
        <dbReference type="Proteomes" id="UP000031967"/>
    </source>
</evidence>
<dbReference type="Proteomes" id="UP000031967">
    <property type="component" value="Unassembled WGS sequence"/>
</dbReference>
<keyword evidence="5 6" id="KW-0949">S-adenosyl-L-methionine</keyword>
<dbReference type="InterPro" id="IPR003682">
    <property type="entry name" value="rRNA_ssu_MeTfrase_G"/>
</dbReference>
<feature type="binding site" evidence="6">
    <location>
        <position position="85"/>
    </location>
    <ligand>
        <name>S-adenosyl-L-methionine</name>
        <dbReference type="ChEBI" id="CHEBI:59789"/>
    </ligand>
</feature>
<dbReference type="EMBL" id="JXAK01000034">
    <property type="protein sequence ID" value="KIL39636.1"/>
    <property type="molecule type" value="Genomic_DNA"/>
</dbReference>
<dbReference type="EC" id="2.1.1.-" evidence="6"/>
<feature type="binding site" evidence="6">
    <location>
        <begin position="131"/>
        <end position="132"/>
    </location>
    <ligand>
        <name>S-adenosyl-L-methionine</name>
        <dbReference type="ChEBI" id="CHEBI:59789"/>
    </ligand>
</feature>
<proteinExistence type="inferred from homology"/>
<dbReference type="PANTHER" id="PTHR31760">
    <property type="entry name" value="S-ADENOSYL-L-METHIONINE-DEPENDENT METHYLTRANSFERASES SUPERFAMILY PROTEIN"/>
    <property type="match status" value="1"/>
</dbReference>
<dbReference type="GO" id="GO:0032259">
    <property type="term" value="P:methylation"/>
    <property type="evidence" value="ECO:0007669"/>
    <property type="project" value="UniProtKB-KW"/>
</dbReference>
<sequence length="243" mass="27418">MLDTIQTQFQELLASNGLQLNERQLEQFDAYFRILVEWNVKMNLTGITERDQVYIKHFYDSLTLAFFMPMEAVRAMADIGSGAGFPGIPLKIVFPHLQLTIVDSLQKRIHFLEHLTSELSLSDVSCVHGRAEDVARSAQHRDRYDLVTARAVARLAVLNELCLPFVCQNGMFVAMKGSGGEEELAEADLSLQQLHGKLERKERLSLPVEDAGRTLFFIRKTASTPAKYPRKAGMPAKEPLVRK</sequence>
<dbReference type="PANTHER" id="PTHR31760:SF0">
    <property type="entry name" value="S-ADENOSYL-L-METHIONINE-DEPENDENT METHYLTRANSFERASES SUPERFAMILY PROTEIN"/>
    <property type="match status" value="1"/>
</dbReference>
<keyword evidence="3 6" id="KW-0489">Methyltransferase</keyword>
<comment type="caution">
    <text evidence="8">The sequence shown here is derived from an EMBL/GenBank/DDBJ whole genome shotgun (WGS) entry which is preliminary data.</text>
</comment>
<feature type="region of interest" description="Disordered" evidence="7">
    <location>
        <begin position="224"/>
        <end position="243"/>
    </location>
</feature>
<dbReference type="PIRSF" id="PIRSF003078">
    <property type="entry name" value="GidB"/>
    <property type="match status" value="1"/>
</dbReference>
<comment type="function">
    <text evidence="6">Specifically methylates the N7 position of guanine in position 535 of 16S rRNA.</text>
</comment>
<dbReference type="SUPFAM" id="SSF53335">
    <property type="entry name" value="S-adenosyl-L-methionine-dependent methyltransferases"/>
    <property type="match status" value="1"/>
</dbReference>
<keyword evidence="1 6" id="KW-0963">Cytoplasm</keyword>
<dbReference type="Gene3D" id="3.40.50.150">
    <property type="entry name" value="Vaccinia Virus protein VP39"/>
    <property type="match status" value="1"/>
</dbReference>
<keyword evidence="2 6" id="KW-0698">rRNA processing</keyword>
<dbReference type="HAMAP" id="MF_00074">
    <property type="entry name" value="16SrRNA_methyltr_G"/>
    <property type="match status" value="1"/>
</dbReference>
<organism evidence="8 9">
    <name type="scientific">Gordoniibacillus kamchatkensis</name>
    <dbReference type="NCBI Taxonomy" id="1590651"/>
    <lineage>
        <taxon>Bacteria</taxon>
        <taxon>Bacillati</taxon>
        <taxon>Bacillota</taxon>
        <taxon>Bacilli</taxon>
        <taxon>Bacillales</taxon>
        <taxon>Paenibacillaceae</taxon>
        <taxon>Gordoniibacillus</taxon>
    </lineage>
</organism>
<dbReference type="GO" id="GO:0008168">
    <property type="term" value="F:methyltransferase activity"/>
    <property type="evidence" value="ECO:0007669"/>
    <property type="project" value="UniProtKB-KW"/>
</dbReference>
<evidence type="ECO:0000256" key="5">
    <source>
        <dbReference type="ARBA" id="ARBA00022691"/>
    </source>
</evidence>
<name>A0ABR5AF79_9BACL</name>
<accession>A0ABR5AF79</accession>
<evidence type="ECO:0000313" key="8">
    <source>
        <dbReference type="EMBL" id="KIL39636.1"/>
    </source>
</evidence>
<dbReference type="Pfam" id="PF02527">
    <property type="entry name" value="GidB"/>
    <property type="match status" value="1"/>
</dbReference>
<evidence type="ECO:0000256" key="1">
    <source>
        <dbReference type="ARBA" id="ARBA00022490"/>
    </source>
</evidence>
<evidence type="ECO:0000256" key="2">
    <source>
        <dbReference type="ARBA" id="ARBA00022552"/>
    </source>
</evidence>
<feature type="binding site" evidence="6">
    <location>
        <position position="150"/>
    </location>
    <ligand>
        <name>S-adenosyl-L-methionine</name>
        <dbReference type="ChEBI" id="CHEBI:59789"/>
    </ligand>
</feature>
<gene>
    <name evidence="6" type="primary">rsmG</name>
    <name evidence="8" type="ORF">SD70_19065</name>
</gene>
<comment type="similarity">
    <text evidence="6">Belongs to the methyltransferase superfamily. RNA methyltransferase RsmG family.</text>
</comment>
<dbReference type="NCBIfam" id="TIGR00138">
    <property type="entry name" value="rsmG_gidB"/>
    <property type="match status" value="1"/>
</dbReference>
<evidence type="ECO:0000256" key="4">
    <source>
        <dbReference type="ARBA" id="ARBA00022679"/>
    </source>
</evidence>
<evidence type="ECO:0000256" key="3">
    <source>
        <dbReference type="ARBA" id="ARBA00022603"/>
    </source>
</evidence>
<comment type="subcellular location">
    <subcellularLocation>
        <location evidence="6">Cytoplasm</location>
    </subcellularLocation>
</comment>
<protein>
    <recommendedName>
        <fullName evidence="6">Ribosomal RNA small subunit methyltransferase G</fullName>
        <ecNumber evidence="6">2.1.1.-</ecNumber>
    </recommendedName>
    <alternativeName>
        <fullName evidence="6">16S rRNA 7-methylguanosine methyltransferase</fullName>
        <shortName evidence="6">16S rRNA m7G methyltransferase</shortName>
    </alternativeName>
</protein>
<dbReference type="InterPro" id="IPR029063">
    <property type="entry name" value="SAM-dependent_MTases_sf"/>
</dbReference>
<comment type="caution">
    <text evidence="6">Lacks conserved residue(s) required for the propagation of feature annotation.</text>
</comment>
<evidence type="ECO:0000256" key="7">
    <source>
        <dbReference type="SAM" id="MobiDB-lite"/>
    </source>
</evidence>
<keyword evidence="9" id="KW-1185">Reference proteome</keyword>
<keyword evidence="4 6" id="KW-0808">Transferase</keyword>
<evidence type="ECO:0000256" key="6">
    <source>
        <dbReference type="HAMAP-Rule" id="MF_00074"/>
    </source>
</evidence>
<feature type="binding site" evidence="6">
    <location>
        <position position="80"/>
    </location>
    <ligand>
        <name>S-adenosyl-L-methionine</name>
        <dbReference type="ChEBI" id="CHEBI:59789"/>
    </ligand>
</feature>